<dbReference type="SUPFAM" id="SSF56112">
    <property type="entry name" value="Protein kinase-like (PK-like)"/>
    <property type="match status" value="1"/>
</dbReference>
<evidence type="ECO:0000256" key="11">
    <source>
        <dbReference type="ARBA" id="ARBA00023170"/>
    </source>
</evidence>
<dbReference type="InterPro" id="IPR000719">
    <property type="entry name" value="Prot_kinase_dom"/>
</dbReference>
<evidence type="ECO:0000256" key="7">
    <source>
        <dbReference type="ARBA" id="ARBA00022741"/>
    </source>
</evidence>
<dbReference type="GO" id="GO:0004672">
    <property type="term" value="F:protein kinase activity"/>
    <property type="evidence" value="ECO:0007669"/>
    <property type="project" value="InterPro"/>
</dbReference>
<dbReference type="PROSITE" id="PS50011">
    <property type="entry name" value="PROTEIN_KINASE_DOM"/>
    <property type="match status" value="1"/>
</dbReference>
<name>A0A7I8KR27_SPIIN</name>
<evidence type="ECO:0000313" key="14">
    <source>
        <dbReference type="EMBL" id="CAA7399534.1"/>
    </source>
</evidence>
<feature type="domain" description="Protein kinase" evidence="13">
    <location>
        <begin position="1"/>
        <end position="171"/>
    </location>
</feature>
<dbReference type="EMBL" id="LR746270">
    <property type="protein sequence ID" value="CAA7399534.1"/>
    <property type="molecule type" value="Genomic_DNA"/>
</dbReference>
<reference evidence="14" key="1">
    <citation type="submission" date="2020-02" db="EMBL/GenBank/DDBJ databases">
        <authorList>
            <person name="Scholz U."/>
            <person name="Mascher M."/>
            <person name="Fiebig A."/>
        </authorList>
    </citation>
    <scope>NUCLEOTIDE SEQUENCE</scope>
</reference>
<dbReference type="InterPro" id="IPR050528">
    <property type="entry name" value="L-type_Lectin-RKs"/>
</dbReference>
<dbReference type="GO" id="GO:0005524">
    <property type="term" value="F:ATP binding"/>
    <property type="evidence" value="ECO:0007669"/>
    <property type="project" value="UniProtKB-KW"/>
</dbReference>
<keyword evidence="4" id="KW-1003">Cell membrane</keyword>
<keyword evidence="9" id="KW-1133">Transmembrane helix</keyword>
<comment type="similarity">
    <text evidence="3">In the C-terminal section; belongs to the protein kinase superfamily. Ser/Thr protein kinase family.</text>
</comment>
<keyword evidence="8" id="KW-0067">ATP-binding</keyword>
<evidence type="ECO:0000256" key="10">
    <source>
        <dbReference type="ARBA" id="ARBA00023136"/>
    </source>
</evidence>
<comment type="similarity">
    <text evidence="2">In the N-terminal section; belongs to the leguminous lectin family.</text>
</comment>
<evidence type="ECO:0000256" key="3">
    <source>
        <dbReference type="ARBA" id="ARBA00010217"/>
    </source>
</evidence>
<evidence type="ECO:0000256" key="12">
    <source>
        <dbReference type="ARBA" id="ARBA00023180"/>
    </source>
</evidence>
<evidence type="ECO:0000259" key="13">
    <source>
        <dbReference type="PROSITE" id="PS50011"/>
    </source>
</evidence>
<evidence type="ECO:0000256" key="5">
    <source>
        <dbReference type="ARBA" id="ARBA00022692"/>
    </source>
</evidence>
<keyword evidence="10" id="KW-0472">Membrane</keyword>
<keyword evidence="12" id="KW-0325">Glycoprotein</keyword>
<keyword evidence="6" id="KW-0732">Signal</keyword>
<dbReference type="GO" id="GO:0002229">
    <property type="term" value="P:defense response to oomycetes"/>
    <property type="evidence" value="ECO:0007669"/>
    <property type="project" value="UniProtKB-ARBA"/>
</dbReference>
<comment type="subcellular location">
    <subcellularLocation>
        <location evidence="1">Cell membrane</location>
        <topology evidence="1">Single-pass type I membrane protein</topology>
    </subcellularLocation>
</comment>
<keyword evidence="7" id="KW-0547">Nucleotide-binding</keyword>
<evidence type="ECO:0000256" key="9">
    <source>
        <dbReference type="ARBA" id="ARBA00022989"/>
    </source>
</evidence>
<protein>
    <recommendedName>
        <fullName evidence="13">Protein kinase domain-containing protein</fullName>
    </recommendedName>
</protein>
<organism evidence="14 15">
    <name type="scientific">Spirodela intermedia</name>
    <name type="common">Intermediate duckweed</name>
    <dbReference type="NCBI Taxonomy" id="51605"/>
    <lineage>
        <taxon>Eukaryota</taxon>
        <taxon>Viridiplantae</taxon>
        <taxon>Streptophyta</taxon>
        <taxon>Embryophyta</taxon>
        <taxon>Tracheophyta</taxon>
        <taxon>Spermatophyta</taxon>
        <taxon>Magnoliopsida</taxon>
        <taxon>Liliopsida</taxon>
        <taxon>Araceae</taxon>
        <taxon>Lemnoideae</taxon>
        <taxon>Spirodela</taxon>
    </lineage>
</organism>
<dbReference type="FunFam" id="1.10.510.10:FF:000240">
    <property type="entry name" value="Lectin-domain containing receptor kinase A4.3"/>
    <property type="match status" value="1"/>
</dbReference>
<keyword evidence="11" id="KW-0675">Receptor</keyword>
<dbReference type="InterPro" id="IPR011009">
    <property type="entry name" value="Kinase-like_dom_sf"/>
</dbReference>
<evidence type="ECO:0000256" key="6">
    <source>
        <dbReference type="ARBA" id="ARBA00022729"/>
    </source>
</evidence>
<sequence length="175" mass="19526">MPNASLDAHLYGGSNPLPWPTRYSIAWGVVAALLYLHEESDQCVVHRDVRSSNTTAVAGTMGYLAPESATTGRASKESDVYSYGVLALEIACGRRPIDHGNKEGRVSLVDWIWNLYRKSAVVEAADERLGSDFDRQQMERLMVVGLCFAHPDHRQRPSIRQVIGIQRRTSLNLIF</sequence>
<keyword evidence="15" id="KW-1185">Reference proteome</keyword>
<evidence type="ECO:0000313" key="15">
    <source>
        <dbReference type="Proteomes" id="UP000663760"/>
    </source>
</evidence>
<evidence type="ECO:0000256" key="1">
    <source>
        <dbReference type="ARBA" id="ARBA00004251"/>
    </source>
</evidence>
<evidence type="ECO:0000256" key="8">
    <source>
        <dbReference type="ARBA" id="ARBA00022840"/>
    </source>
</evidence>
<evidence type="ECO:0000256" key="2">
    <source>
        <dbReference type="ARBA" id="ARBA00008536"/>
    </source>
</evidence>
<keyword evidence="5" id="KW-0812">Transmembrane</keyword>
<evidence type="ECO:0000256" key="4">
    <source>
        <dbReference type="ARBA" id="ARBA00022475"/>
    </source>
</evidence>
<dbReference type="OrthoDB" id="543442at2759"/>
<proteinExistence type="inferred from homology"/>
<gene>
    <name evidence="14" type="ORF">SI8410_07010204</name>
</gene>
<dbReference type="GO" id="GO:0005886">
    <property type="term" value="C:plasma membrane"/>
    <property type="evidence" value="ECO:0007669"/>
    <property type="project" value="UniProtKB-SubCell"/>
</dbReference>
<dbReference type="Proteomes" id="UP000663760">
    <property type="component" value="Chromosome 7"/>
</dbReference>
<dbReference type="PANTHER" id="PTHR27007">
    <property type="match status" value="1"/>
</dbReference>
<dbReference type="Pfam" id="PF00069">
    <property type="entry name" value="Pkinase"/>
    <property type="match status" value="1"/>
</dbReference>
<dbReference type="Gene3D" id="1.10.510.10">
    <property type="entry name" value="Transferase(Phosphotransferase) domain 1"/>
    <property type="match status" value="2"/>
</dbReference>
<accession>A0A7I8KR27</accession>
<dbReference type="AlphaFoldDB" id="A0A7I8KR27"/>